<keyword evidence="2" id="KW-1185">Reference proteome</keyword>
<sequence>MTVDSFADAQAWYDRAQSHIADYRSMAYSEDDRIWTIHSRNLPDGKVSYKLRFNRDLLVRLKPVACEAASALFQALDNIVSVAARDVGIAREDSRAISWPWGLADVPDPNAPRPVTLSIDKKMRELDKIGVPAPWLDVIRETFAQHVGGLVHIDVVKEVSLSGKHWELIRTTGGTNALAWTLPGATQQTHAEIPPDHFDTEDEYAFYEGAPINVPLLIMTKTRLSAPGRLFEPEPTSAFGYASRFVETALEKARALWLETRTAHEASAEASA</sequence>
<accession>A0ABT8ZIS1</accession>
<dbReference type="Proteomes" id="UP001176471">
    <property type="component" value="Unassembled WGS sequence"/>
</dbReference>
<evidence type="ECO:0000313" key="2">
    <source>
        <dbReference type="Proteomes" id="UP001176471"/>
    </source>
</evidence>
<protein>
    <submittedName>
        <fullName evidence="1">Uncharacterized protein</fullName>
    </submittedName>
</protein>
<dbReference type="RefSeq" id="WP_304534220.1">
    <property type="nucleotide sequence ID" value="NZ_JAUQOM010000001.1"/>
</dbReference>
<comment type="caution">
    <text evidence="1">The sequence shown here is derived from an EMBL/GenBank/DDBJ whole genome shotgun (WGS) entry which is preliminary data.</text>
</comment>
<gene>
    <name evidence="1" type="ORF">Q4610_01350</name>
</gene>
<organism evidence="1 2">
    <name type="scientific">Sphingobium cyanobacteriorum</name>
    <dbReference type="NCBI Taxonomy" id="3063954"/>
    <lineage>
        <taxon>Bacteria</taxon>
        <taxon>Pseudomonadati</taxon>
        <taxon>Pseudomonadota</taxon>
        <taxon>Alphaproteobacteria</taxon>
        <taxon>Sphingomonadales</taxon>
        <taxon>Sphingomonadaceae</taxon>
        <taxon>Sphingobium</taxon>
    </lineage>
</organism>
<name>A0ABT8ZIS1_9SPHN</name>
<proteinExistence type="predicted"/>
<evidence type="ECO:0000313" key="1">
    <source>
        <dbReference type="EMBL" id="MDO7833680.1"/>
    </source>
</evidence>
<dbReference type="EMBL" id="JAUQOM010000001">
    <property type="protein sequence ID" value="MDO7833680.1"/>
    <property type="molecule type" value="Genomic_DNA"/>
</dbReference>
<reference evidence="1" key="1">
    <citation type="submission" date="2023-07" db="EMBL/GenBank/DDBJ databases">
        <title>Bacterial whole genome sequence for Sphingobium sp. HBC34.</title>
        <authorList>
            <person name="Le V."/>
            <person name="Ko S.-R."/>
            <person name="Ahn C.-Y."/>
            <person name="Oh H.-M."/>
        </authorList>
    </citation>
    <scope>NUCLEOTIDE SEQUENCE</scope>
    <source>
        <strain evidence="1">HBC34</strain>
    </source>
</reference>